<reference evidence="2 3" key="1">
    <citation type="submission" date="2013-02" db="EMBL/GenBank/DDBJ databases">
        <title>The Genome Sequence of Plasmodium inui San Antonio 1.</title>
        <authorList>
            <consortium name="The Broad Institute Genome Sequencing Platform"/>
            <consortium name="The Broad Institute Genome Sequencing Center for Infectious Disease"/>
            <person name="Neafsey D."/>
            <person name="Cheeseman I."/>
            <person name="Volkman S."/>
            <person name="Adams J."/>
            <person name="Walker B."/>
            <person name="Young S.K."/>
            <person name="Zeng Q."/>
            <person name="Gargeya S."/>
            <person name="Fitzgerald M."/>
            <person name="Haas B."/>
            <person name="Abouelleil A."/>
            <person name="Alvarado L."/>
            <person name="Arachchi H.M."/>
            <person name="Berlin A.M."/>
            <person name="Chapman S.B."/>
            <person name="Dewar J."/>
            <person name="Goldberg J."/>
            <person name="Griggs A."/>
            <person name="Gujja S."/>
            <person name="Hansen M."/>
            <person name="Howarth C."/>
            <person name="Imamovic A."/>
            <person name="Larimer J."/>
            <person name="McCowan C."/>
            <person name="Murphy C."/>
            <person name="Neiman D."/>
            <person name="Pearson M."/>
            <person name="Priest M."/>
            <person name="Roberts A."/>
            <person name="Saif S."/>
            <person name="Shea T."/>
            <person name="Sisk P."/>
            <person name="Sykes S."/>
            <person name="Wortman J."/>
            <person name="Nusbaum C."/>
            <person name="Birren B."/>
        </authorList>
    </citation>
    <scope>NUCLEOTIDE SEQUENCE [LARGE SCALE GENOMIC DNA]</scope>
    <source>
        <strain evidence="2 3">San Antonio 1</strain>
    </source>
</reference>
<proteinExistence type="predicted"/>
<dbReference type="VEuPathDB" id="PlasmoDB:C922_05738"/>
<feature type="compositionally biased region" description="Basic and acidic residues" evidence="1">
    <location>
        <begin position="13"/>
        <end position="23"/>
    </location>
</feature>
<evidence type="ECO:0000313" key="2">
    <source>
        <dbReference type="EMBL" id="EUD63881.1"/>
    </source>
</evidence>
<dbReference type="EMBL" id="KI965615">
    <property type="protein sequence ID" value="EUD63881.1"/>
    <property type="molecule type" value="Genomic_DNA"/>
</dbReference>
<evidence type="ECO:0000313" key="3">
    <source>
        <dbReference type="Proteomes" id="UP000030640"/>
    </source>
</evidence>
<accession>W7AF27</accession>
<evidence type="ECO:0000256" key="1">
    <source>
        <dbReference type="SAM" id="MobiDB-lite"/>
    </source>
</evidence>
<protein>
    <submittedName>
        <fullName evidence="2">Uncharacterized protein</fullName>
    </submittedName>
</protein>
<dbReference type="GeneID" id="20041012"/>
<dbReference type="AlphaFoldDB" id="W7AF27"/>
<organism evidence="2 3">
    <name type="scientific">Plasmodium inui San Antonio 1</name>
    <dbReference type="NCBI Taxonomy" id="1237626"/>
    <lineage>
        <taxon>Eukaryota</taxon>
        <taxon>Sar</taxon>
        <taxon>Alveolata</taxon>
        <taxon>Apicomplexa</taxon>
        <taxon>Aconoidasida</taxon>
        <taxon>Haemosporida</taxon>
        <taxon>Plasmodiidae</taxon>
        <taxon>Plasmodium</taxon>
        <taxon>Plasmodium (Plasmodium)</taxon>
    </lineage>
</organism>
<feature type="region of interest" description="Disordered" evidence="1">
    <location>
        <begin position="1"/>
        <end position="89"/>
    </location>
</feature>
<dbReference type="RefSeq" id="XP_008819531.1">
    <property type="nucleotide sequence ID" value="XM_008821309.1"/>
</dbReference>
<feature type="compositionally biased region" description="Basic residues" evidence="1">
    <location>
        <begin position="24"/>
        <end position="37"/>
    </location>
</feature>
<sequence>METTDSLIILNELRTETLDPRSRTEKKKKQGKNRKIVPKSEKAPPKQAKNLTRHTPPSKGRPTRKARSGGKGSSEVKETTAPRDPPKNH</sequence>
<keyword evidence="3" id="KW-1185">Reference proteome</keyword>
<dbReference type="Proteomes" id="UP000030640">
    <property type="component" value="Unassembled WGS sequence"/>
</dbReference>
<gene>
    <name evidence="2" type="ORF">C922_05738</name>
</gene>
<feature type="compositionally biased region" description="Basic and acidic residues" evidence="1">
    <location>
        <begin position="74"/>
        <end position="89"/>
    </location>
</feature>
<name>W7AF27_9APIC</name>